<evidence type="ECO:0000256" key="3">
    <source>
        <dbReference type="ARBA" id="ARBA00022448"/>
    </source>
</evidence>
<evidence type="ECO:0000256" key="10">
    <source>
        <dbReference type="SAM" id="Phobius"/>
    </source>
</evidence>
<feature type="domain" description="ABC transporter" evidence="11">
    <location>
        <begin position="380"/>
        <end position="657"/>
    </location>
</feature>
<dbReference type="InterPro" id="IPR039421">
    <property type="entry name" value="Type_1_exporter"/>
</dbReference>
<dbReference type="Proteomes" id="UP000034164">
    <property type="component" value="Unassembled WGS sequence"/>
</dbReference>
<dbReference type="InterPro" id="IPR011527">
    <property type="entry name" value="ABC1_TM_dom"/>
</dbReference>
<dbReference type="InterPro" id="IPR027417">
    <property type="entry name" value="P-loop_NTPase"/>
</dbReference>
<dbReference type="GO" id="GO:0016887">
    <property type="term" value="F:ATP hydrolysis activity"/>
    <property type="evidence" value="ECO:0007669"/>
    <property type="project" value="InterPro"/>
</dbReference>
<evidence type="ECO:0000313" key="14">
    <source>
        <dbReference type="Proteomes" id="UP000034164"/>
    </source>
</evidence>
<feature type="transmembrane region" description="Helical" evidence="10">
    <location>
        <begin position="99"/>
        <end position="120"/>
    </location>
</feature>
<dbReference type="GO" id="GO:0005743">
    <property type="term" value="C:mitochondrial inner membrane"/>
    <property type="evidence" value="ECO:0007669"/>
    <property type="project" value="TreeGrafter"/>
</dbReference>
<sequence>MVKESAEVAASDSRAVKSRRFIRRTTRYVRLLVYAEPTTVDLTLLIVGLLAAIASGVPFPLMGILFGQLVDNLNSASCSTDSQRGAAYQAEVNDKVLKVVYIGIAYFVLVYIYVASWNLFGERLAQRLRERYFKSLLRQDASFFDDMPAGEAASRLTGDITTIQQGTSEKVGVVLNSVSFFITAYIVAFVKDAKLGGELVSLTPAYLLMSLVGGHYTQKYASAVLKNVAGAASVAMESLSNATVVHAFSANAQLEAKFASLLGNAKAAGIRKAISVASQSGLLYFIAFSANALAFWQGSKTIAAAVASGNPGSSVGTTYTVIFILVDASLILSQVAPFVQVFDAAGVTFEKLEGDINREPTIDGTLEGVGKTLPNASGDIELKDVSFAFPSRPDRPVLQDVSISCPAGQHTAIVGLSGSGKSTVAGLITRLYDPADGEVYFDGHNIKDLNVRFLRSNLSLVQQEPSLLDRSILENIALGLINSPTHSHLTSTLLGDKFSDIAAAVRNGQDLMKIAEICGPEIVEIIELVQKAAALADASIFIGRLKDGYGTIVGSSGSLISGGQKQRISIARALVKGPKLLILDEATAALDSTSQQRVQSAIERVMSGRTLITIAHRLSTIKNADNIIVMNQGNVVEQGTHSELIARDGAYAGLVRLQNLNIRPEEEDISSESLATKDSVENITEKGADSARIVEGSLDERRSLDTSTPKEEYSGGGINAKRSIWSTLKALSPMFRPHILFLLLALTGAFVVGGTYSASAVIFGNTIGELSPCETADSIRSAGKFYGLMFFILAIIEFFANLASWSAFGWVAEKITYKVRVLSFRALMEQDLQWHQSNGRSPTLLLSVITQDGNALSGLTGSVVGTIVAILVNLVAAIALSHAIAWKIALVCLAVVPLMLGAGVMRVMTMARFQERHAGAFEKSLGITVEAVNSIKTISALSLEHEILKTYRRSLKGPIKEIAKQSAYANLWLAIAYGLSNFLYALAYWWGAKRIIAGDYSQTQFFIVLMALLVSAQLWGQMFTLAPDVSRAFTALARIMNILDLGSTKKFYGPIQPLERGINDLEANADSKEKRSDSSQGGISVSFNDVKFSYPARQEVRVLHGLNIHIKPGQFAALVGPSGAGKSTIISLIERLYTPSSGSVDIDGQDISSREGVSFRDNIALVPQDSVLFEGTIWFNVALGARPGQIPTDAEIEEACQLANIHDTIVGLPEGYDTNCGPGGNQLSGGQKQRLAIARALVRKPQLLLLDESTSALDAESEQLLQAGLEKATKGMTVIAIAHRLYTIRKADVIFLIEDGRCTDKGTHAELTERSESYKINALHQAFE</sequence>
<dbReference type="Pfam" id="PF00005">
    <property type="entry name" value="ABC_tran"/>
    <property type="match status" value="2"/>
</dbReference>
<dbReference type="PANTHER" id="PTHR43394">
    <property type="entry name" value="ATP-DEPENDENT PERMEASE MDL1, MITOCHONDRIAL"/>
    <property type="match status" value="1"/>
</dbReference>
<feature type="transmembrane region" description="Helical" evidence="10">
    <location>
        <begin position="969"/>
        <end position="991"/>
    </location>
</feature>
<feature type="transmembrane region" description="Helical" evidence="10">
    <location>
        <begin position="739"/>
        <end position="765"/>
    </location>
</feature>
<dbReference type="GO" id="GO:0005524">
    <property type="term" value="F:ATP binding"/>
    <property type="evidence" value="ECO:0007669"/>
    <property type="project" value="UniProtKB-KW"/>
</dbReference>
<evidence type="ECO:0000256" key="8">
    <source>
        <dbReference type="ARBA" id="ARBA00022989"/>
    </source>
</evidence>
<dbReference type="SUPFAM" id="SSF52540">
    <property type="entry name" value="P-loop containing nucleoside triphosphate hydrolases"/>
    <property type="match status" value="2"/>
</dbReference>
<protein>
    <recommendedName>
        <fullName evidence="15">ATPase</fullName>
    </recommendedName>
</protein>
<feature type="domain" description="ABC transporter" evidence="11">
    <location>
        <begin position="1085"/>
        <end position="1324"/>
    </location>
</feature>
<feature type="transmembrane region" description="Helical" evidence="10">
    <location>
        <begin position="1003"/>
        <end position="1020"/>
    </location>
</feature>
<evidence type="ECO:0000259" key="11">
    <source>
        <dbReference type="PROSITE" id="PS50893"/>
    </source>
</evidence>
<dbReference type="PROSITE" id="PS00211">
    <property type="entry name" value="ABC_TRANSPORTER_1"/>
    <property type="match status" value="2"/>
</dbReference>
<dbReference type="SUPFAM" id="SSF90123">
    <property type="entry name" value="ABC transporter transmembrane region"/>
    <property type="match status" value="2"/>
</dbReference>
<reference evidence="14" key="1">
    <citation type="journal article" date="2015" name="PLoS Genet.">
        <title>The dynamic genome and transcriptome of the human fungal pathogen Blastomyces and close relative Emmonsia.</title>
        <authorList>
            <person name="Munoz J.F."/>
            <person name="Gauthier G.M."/>
            <person name="Desjardins C.A."/>
            <person name="Gallo J.E."/>
            <person name="Holder J."/>
            <person name="Sullivan T.D."/>
            <person name="Marty A.J."/>
            <person name="Carmen J.C."/>
            <person name="Chen Z."/>
            <person name="Ding L."/>
            <person name="Gujja S."/>
            <person name="Magrini V."/>
            <person name="Misas E."/>
            <person name="Mitreva M."/>
            <person name="Priest M."/>
            <person name="Saif S."/>
            <person name="Whiston E.A."/>
            <person name="Young S."/>
            <person name="Zeng Q."/>
            <person name="Goldman W.E."/>
            <person name="Mardis E.R."/>
            <person name="Taylor J.W."/>
            <person name="McEwen J.G."/>
            <person name="Clay O.K."/>
            <person name="Klein B.S."/>
            <person name="Cuomo C.A."/>
        </authorList>
    </citation>
    <scope>NUCLEOTIDE SEQUENCE [LARGE SCALE GENOMIC DNA]</scope>
    <source>
        <strain evidence="14">UAMH 3008</strain>
    </source>
</reference>
<dbReference type="PANTHER" id="PTHR43394:SF11">
    <property type="entry name" value="ATP-BINDING CASSETTE TRANSPORTER"/>
    <property type="match status" value="1"/>
</dbReference>
<evidence type="ECO:0000256" key="5">
    <source>
        <dbReference type="ARBA" id="ARBA00022737"/>
    </source>
</evidence>
<keyword evidence="5" id="KW-0677">Repeat</keyword>
<evidence type="ECO:0008006" key="15">
    <source>
        <dbReference type="Google" id="ProtNLM"/>
    </source>
</evidence>
<keyword evidence="3" id="KW-0813">Transport</keyword>
<evidence type="ECO:0000259" key="12">
    <source>
        <dbReference type="PROSITE" id="PS50929"/>
    </source>
</evidence>
<dbReference type="PROSITE" id="PS50893">
    <property type="entry name" value="ABC_TRANSPORTER_2"/>
    <property type="match status" value="2"/>
</dbReference>
<comment type="subcellular location">
    <subcellularLocation>
        <location evidence="1">Membrane</location>
        <topology evidence="1">Multi-pass membrane protein</topology>
    </subcellularLocation>
</comment>
<dbReference type="VEuPathDB" id="FungiDB:EMCG_06860"/>
<feature type="transmembrane region" description="Helical" evidence="10">
    <location>
        <begin position="884"/>
        <end position="907"/>
    </location>
</feature>
<dbReference type="InterPro" id="IPR003593">
    <property type="entry name" value="AAA+_ATPase"/>
</dbReference>
<feature type="domain" description="ABC transmembrane type-1" evidence="12">
    <location>
        <begin position="46"/>
        <end position="344"/>
    </location>
</feature>
<keyword evidence="9 10" id="KW-0472">Membrane</keyword>
<accession>A0A0G2IAE7</accession>
<dbReference type="InterPro" id="IPR003439">
    <property type="entry name" value="ABC_transporter-like_ATP-bd"/>
</dbReference>
<feature type="transmembrane region" description="Helical" evidence="10">
    <location>
        <begin position="281"/>
        <end position="299"/>
    </location>
</feature>
<evidence type="ECO:0000256" key="7">
    <source>
        <dbReference type="ARBA" id="ARBA00022840"/>
    </source>
</evidence>
<comment type="similarity">
    <text evidence="2">Belongs to the ABC transporter superfamily. ABCB family. Multidrug resistance exporter (TC 3.A.1.201) subfamily.</text>
</comment>
<gene>
    <name evidence="13" type="ORF">EMCG_06860</name>
</gene>
<dbReference type="GO" id="GO:0090374">
    <property type="term" value="P:oligopeptide export from mitochondrion"/>
    <property type="evidence" value="ECO:0007669"/>
    <property type="project" value="TreeGrafter"/>
</dbReference>
<dbReference type="OrthoDB" id="6500128at2759"/>
<dbReference type="EMBL" id="LCZI01000242">
    <property type="protein sequence ID" value="KKZ67483.1"/>
    <property type="molecule type" value="Genomic_DNA"/>
</dbReference>
<keyword evidence="8 10" id="KW-1133">Transmembrane helix</keyword>
<dbReference type="PROSITE" id="PS50929">
    <property type="entry name" value="ABC_TM1F"/>
    <property type="match status" value="2"/>
</dbReference>
<dbReference type="SMART" id="SM00382">
    <property type="entry name" value="AAA"/>
    <property type="match status" value="2"/>
</dbReference>
<feature type="transmembrane region" description="Helical" evidence="10">
    <location>
        <begin position="855"/>
        <end position="878"/>
    </location>
</feature>
<keyword evidence="4 10" id="KW-0812">Transmembrane</keyword>
<dbReference type="Gene3D" id="3.40.50.300">
    <property type="entry name" value="P-loop containing nucleotide triphosphate hydrolases"/>
    <property type="match status" value="2"/>
</dbReference>
<dbReference type="CDD" id="cd18578">
    <property type="entry name" value="ABC_6TM_Pgp_ABCB1_D2_like"/>
    <property type="match status" value="1"/>
</dbReference>
<dbReference type="InterPro" id="IPR017871">
    <property type="entry name" value="ABC_transporter-like_CS"/>
</dbReference>
<feature type="transmembrane region" description="Helical" evidence="10">
    <location>
        <begin position="785"/>
        <end position="812"/>
    </location>
</feature>
<dbReference type="CDD" id="cd18577">
    <property type="entry name" value="ABC_6TM_Pgp_ABCB1_D1_like"/>
    <property type="match status" value="1"/>
</dbReference>
<evidence type="ECO:0000256" key="4">
    <source>
        <dbReference type="ARBA" id="ARBA00022692"/>
    </source>
</evidence>
<proteinExistence type="inferred from homology"/>
<evidence type="ECO:0000256" key="1">
    <source>
        <dbReference type="ARBA" id="ARBA00004141"/>
    </source>
</evidence>
<evidence type="ECO:0000256" key="2">
    <source>
        <dbReference type="ARBA" id="ARBA00007577"/>
    </source>
</evidence>
<dbReference type="Pfam" id="PF00664">
    <property type="entry name" value="ABC_membrane"/>
    <property type="match status" value="2"/>
</dbReference>
<organism evidence="13 14">
    <name type="scientific">[Emmonsia] crescens</name>
    <dbReference type="NCBI Taxonomy" id="73230"/>
    <lineage>
        <taxon>Eukaryota</taxon>
        <taxon>Fungi</taxon>
        <taxon>Dikarya</taxon>
        <taxon>Ascomycota</taxon>
        <taxon>Pezizomycotina</taxon>
        <taxon>Eurotiomycetes</taxon>
        <taxon>Eurotiomycetidae</taxon>
        <taxon>Onygenales</taxon>
        <taxon>Ajellomycetaceae</taxon>
        <taxon>Emergomyces</taxon>
    </lineage>
</organism>
<dbReference type="GO" id="GO:0015421">
    <property type="term" value="F:ABC-type oligopeptide transporter activity"/>
    <property type="evidence" value="ECO:0007669"/>
    <property type="project" value="TreeGrafter"/>
</dbReference>
<dbReference type="FunFam" id="3.40.50.300:FF:000913">
    <property type="entry name" value="ABC multidrug transporter SitT"/>
    <property type="match status" value="1"/>
</dbReference>
<dbReference type="InterPro" id="IPR036640">
    <property type="entry name" value="ABC1_TM_sf"/>
</dbReference>
<keyword evidence="6" id="KW-0547">Nucleotide-binding</keyword>
<evidence type="ECO:0000256" key="9">
    <source>
        <dbReference type="ARBA" id="ARBA00023136"/>
    </source>
</evidence>
<keyword evidence="7" id="KW-0067">ATP-binding</keyword>
<evidence type="ECO:0000313" key="13">
    <source>
        <dbReference type="EMBL" id="KKZ67483.1"/>
    </source>
</evidence>
<dbReference type="Gene3D" id="1.20.1560.10">
    <property type="entry name" value="ABC transporter type 1, transmembrane domain"/>
    <property type="match status" value="1"/>
</dbReference>
<comment type="caution">
    <text evidence="13">The sequence shown here is derived from an EMBL/GenBank/DDBJ whole genome shotgun (WGS) entry which is preliminary data.</text>
</comment>
<evidence type="ECO:0000256" key="6">
    <source>
        <dbReference type="ARBA" id="ARBA00022741"/>
    </source>
</evidence>
<feature type="domain" description="ABC transmembrane type-1" evidence="12">
    <location>
        <begin position="743"/>
        <end position="1031"/>
    </location>
</feature>
<dbReference type="FunFam" id="1.20.1560.10:FF:000057">
    <property type="entry name" value="ABC multidrug transporter SitT"/>
    <property type="match status" value="2"/>
</dbReference>
<name>A0A0G2IAE7_9EURO</name>